<evidence type="ECO:0000313" key="4">
    <source>
        <dbReference type="Proteomes" id="UP000274756"/>
    </source>
</evidence>
<dbReference type="Pfam" id="PF00188">
    <property type="entry name" value="CAP"/>
    <property type="match status" value="1"/>
</dbReference>
<evidence type="ECO:0000313" key="5">
    <source>
        <dbReference type="WBParaSite" id="DME_0001081001-mRNA-1"/>
    </source>
</evidence>
<dbReference type="STRING" id="318479.A0A0N4URX8"/>
<evidence type="ECO:0000313" key="2">
    <source>
        <dbReference type="EMBL" id="VDN54236.1"/>
    </source>
</evidence>
<sequence>MIRFMNICINEYNESTRTPCVGEWKRDFDREKTLDAINTFRKELVNGRVRSKNTNFPKGREMYKMRWNCSLEKMARKKVSECKFGSEYNDDIGETIHTSLEPAISNKPLEDALKNWLKSVEDYDGDSLSVCEFTNSFYDFAQIASGSTTDIGCATNICKFEQDYEGDDVVKERKVQFTVCKFWPNVELFKKLYVKGKRCHRGWKCAKHGSSCNSDKLCEFESPGYYDECCYEK</sequence>
<dbReference type="InterPro" id="IPR001283">
    <property type="entry name" value="CRISP-related"/>
</dbReference>
<dbReference type="Proteomes" id="UP000274756">
    <property type="component" value="Unassembled WGS sequence"/>
</dbReference>
<proteinExistence type="predicted"/>
<evidence type="ECO:0000259" key="1">
    <source>
        <dbReference type="SMART" id="SM00198"/>
    </source>
</evidence>
<name>A0A0N4URX8_DRAME</name>
<dbReference type="CDD" id="cd05380">
    <property type="entry name" value="CAP_euk"/>
    <property type="match status" value="1"/>
</dbReference>
<dbReference type="SUPFAM" id="SSF55797">
    <property type="entry name" value="PR-1-like"/>
    <property type="match status" value="1"/>
</dbReference>
<evidence type="ECO:0000313" key="3">
    <source>
        <dbReference type="Proteomes" id="UP000038040"/>
    </source>
</evidence>
<keyword evidence="4" id="KW-1185">Reference proteome</keyword>
<dbReference type="InterPro" id="IPR014044">
    <property type="entry name" value="CAP_dom"/>
</dbReference>
<dbReference type="OrthoDB" id="5813317at2759"/>
<accession>A0A0N4URX8</accession>
<reference evidence="5" key="1">
    <citation type="submission" date="2017-02" db="UniProtKB">
        <authorList>
            <consortium name="WormBaseParasite"/>
        </authorList>
    </citation>
    <scope>IDENTIFICATION</scope>
</reference>
<dbReference type="PANTHER" id="PTHR10334">
    <property type="entry name" value="CYSTEINE-RICH SECRETORY PROTEIN-RELATED"/>
    <property type="match status" value="1"/>
</dbReference>
<dbReference type="InterPro" id="IPR035940">
    <property type="entry name" value="CAP_sf"/>
</dbReference>
<feature type="domain" description="SCP" evidence="1">
    <location>
        <begin position="28"/>
        <end position="188"/>
    </location>
</feature>
<reference evidence="2 4" key="2">
    <citation type="submission" date="2018-11" db="EMBL/GenBank/DDBJ databases">
        <authorList>
            <consortium name="Pathogen Informatics"/>
        </authorList>
    </citation>
    <scope>NUCLEOTIDE SEQUENCE [LARGE SCALE GENOMIC DNA]</scope>
</reference>
<dbReference type="SMART" id="SM00198">
    <property type="entry name" value="SCP"/>
    <property type="match status" value="1"/>
</dbReference>
<dbReference type="Proteomes" id="UP000038040">
    <property type="component" value="Unplaced"/>
</dbReference>
<organism evidence="3 5">
    <name type="scientific">Dracunculus medinensis</name>
    <name type="common">Guinea worm</name>
    <dbReference type="NCBI Taxonomy" id="318479"/>
    <lineage>
        <taxon>Eukaryota</taxon>
        <taxon>Metazoa</taxon>
        <taxon>Ecdysozoa</taxon>
        <taxon>Nematoda</taxon>
        <taxon>Chromadorea</taxon>
        <taxon>Rhabditida</taxon>
        <taxon>Spirurina</taxon>
        <taxon>Dracunculoidea</taxon>
        <taxon>Dracunculidae</taxon>
        <taxon>Dracunculus</taxon>
    </lineage>
</organism>
<dbReference type="EMBL" id="UYYG01000410">
    <property type="protein sequence ID" value="VDN54236.1"/>
    <property type="molecule type" value="Genomic_DNA"/>
</dbReference>
<dbReference type="WBParaSite" id="DME_0001081001-mRNA-1">
    <property type="protein sequence ID" value="DME_0001081001-mRNA-1"/>
    <property type="gene ID" value="DME_0001081001"/>
</dbReference>
<dbReference type="Gene3D" id="3.40.33.10">
    <property type="entry name" value="CAP"/>
    <property type="match status" value="1"/>
</dbReference>
<gene>
    <name evidence="2" type="ORF">DME_LOCUS4209</name>
</gene>
<protein>
    <submittedName>
        <fullName evidence="5">SCP domain-containing protein</fullName>
    </submittedName>
</protein>
<dbReference type="AlphaFoldDB" id="A0A0N4URX8"/>